<evidence type="ECO:0000313" key="1">
    <source>
        <dbReference type="EMBL" id="CAB1222426.1"/>
    </source>
</evidence>
<dbReference type="EMBL" id="CADDTS010000049">
    <property type="protein sequence ID" value="CAB1222426.1"/>
    <property type="molecule type" value="Genomic_DNA"/>
</dbReference>
<proteinExistence type="predicted"/>
<organism evidence="1 2">
    <name type="scientific">Acinetobacter bouvetii</name>
    <dbReference type="NCBI Taxonomy" id="202951"/>
    <lineage>
        <taxon>Bacteria</taxon>
        <taxon>Pseudomonadati</taxon>
        <taxon>Pseudomonadota</taxon>
        <taxon>Gammaproteobacteria</taxon>
        <taxon>Moraxellales</taxon>
        <taxon>Moraxellaceae</taxon>
        <taxon>Acinetobacter</taxon>
    </lineage>
</organism>
<evidence type="ECO:0008006" key="3">
    <source>
        <dbReference type="Google" id="ProtNLM"/>
    </source>
</evidence>
<dbReference type="RefSeq" id="WP_174560805.1">
    <property type="nucleotide sequence ID" value="NZ_CADDTS010000049.1"/>
</dbReference>
<reference evidence="1 2" key="1">
    <citation type="submission" date="2020-02" db="EMBL/GenBank/DDBJ databases">
        <authorList>
            <person name="Chaudhuri R."/>
        </authorList>
    </citation>
    <scope>NUCLEOTIDE SEQUENCE [LARGE SCALE GENOMIC DNA]</scope>
    <source>
        <strain evidence="1">SFB21</strain>
    </source>
</reference>
<comment type="caution">
    <text evidence="1">The sequence shown here is derived from an EMBL/GenBank/DDBJ whole genome shotgun (WGS) entry which is preliminary data.</text>
</comment>
<evidence type="ECO:0000313" key="2">
    <source>
        <dbReference type="Proteomes" id="UP000489961"/>
    </source>
</evidence>
<sequence length="104" mass="11658">MTDLVKARRENMRWLLLNALNNARPLGAMDVLVLTVVQAIYPDATANELHAQLAYLENKELVDIERQPDGHWHSILNSNGIDMVEYTVDCPAGIARPTKYWGGA</sequence>
<dbReference type="AlphaFoldDB" id="A0A811GFT0"/>
<dbReference type="Proteomes" id="UP000489961">
    <property type="component" value="Unassembled WGS sequence"/>
</dbReference>
<protein>
    <recommendedName>
        <fullName evidence="3">Phage protein</fullName>
    </recommendedName>
</protein>
<name>A0A811GFT0_9GAMM</name>
<gene>
    <name evidence="1" type="ORF">SFB21_3112</name>
</gene>
<accession>A0A811GFT0</accession>